<name>A0A1B2IVZ3_9LACO</name>
<dbReference type="GO" id="GO:0003677">
    <property type="term" value="F:DNA binding"/>
    <property type="evidence" value="ECO:0007669"/>
    <property type="project" value="UniProtKB-KW"/>
</dbReference>
<accession>A0A1B2IVZ3</accession>
<dbReference type="Pfam" id="PF04198">
    <property type="entry name" value="Sugar-bind"/>
    <property type="match status" value="1"/>
</dbReference>
<evidence type="ECO:0000313" key="6">
    <source>
        <dbReference type="EMBL" id="ANZ66207.1"/>
    </source>
</evidence>
<dbReference type="SUPFAM" id="SSF100950">
    <property type="entry name" value="NagB/RpiA/CoA transferase-like"/>
    <property type="match status" value="1"/>
</dbReference>
<feature type="domain" description="Sugar-binding" evidence="5">
    <location>
        <begin position="59"/>
        <end position="310"/>
    </location>
</feature>
<keyword evidence="7" id="KW-1185">Reference proteome</keyword>
<gene>
    <name evidence="6" type="ORF">AYR63_02985</name>
</gene>
<dbReference type="GO" id="GO:0030246">
    <property type="term" value="F:carbohydrate binding"/>
    <property type="evidence" value="ECO:0007669"/>
    <property type="project" value="InterPro"/>
</dbReference>
<dbReference type="AlphaFoldDB" id="A0A1B2IVZ3"/>
<keyword evidence="3" id="KW-0238">DNA-binding</keyword>
<sequence length="316" mass="35327">MKDIKQQEQIANIARDYYLSKLTISQTSKKYQLSRYLISKYLDDSVSTGLVKITINAPIDRNLEMEAQFKKMFTIQNAFILKDADTTNDDYENIVSFAAEEIQTMIHQSTIVGVAWGGTVATVINHFQPEVNDDVTFTQFAGDNLKYNSAFGSTPLVQKAAAKFDARYLTLPGPLYILNDDIRTTFQQEPAMIPTFSAMSRMDMLFSGLGTMASVDSIPQWRNHRDEILGNADDSDVVGFLYGRPYDINGLILNAQRDKFFGASLDSIMAVTHRVGIVKSKFKGRTLLGALRGGLLTDIVTNESVANRVLLEDHHN</sequence>
<evidence type="ECO:0000313" key="7">
    <source>
        <dbReference type="Proteomes" id="UP000093267"/>
    </source>
</evidence>
<evidence type="ECO:0000256" key="1">
    <source>
        <dbReference type="ARBA" id="ARBA00010466"/>
    </source>
</evidence>
<dbReference type="Gene3D" id="3.40.50.1360">
    <property type="match status" value="1"/>
</dbReference>
<evidence type="ECO:0000256" key="3">
    <source>
        <dbReference type="ARBA" id="ARBA00023125"/>
    </source>
</evidence>
<dbReference type="PANTHER" id="PTHR34294">
    <property type="entry name" value="TRANSCRIPTIONAL REGULATOR-RELATED"/>
    <property type="match status" value="1"/>
</dbReference>
<dbReference type="InterPro" id="IPR007324">
    <property type="entry name" value="Sugar-bd_dom_put"/>
</dbReference>
<dbReference type="PANTHER" id="PTHR34294:SF1">
    <property type="entry name" value="TRANSCRIPTIONAL REGULATOR LSRR"/>
    <property type="match status" value="1"/>
</dbReference>
<comment type="similarity">
    <text evidence="1">Belongs to the SorC transcriptional regulatory family.</text>
</comment>
<keyword evidence="2" id="KW-0805">Transcription regulation</keyword>
<dbReference type="EMBL" id="CP014924">
    <property type="protein sequence ID" value="ANZ66207.1"/>
    <property type="molecule type" value="Genomic_DNA"/>
</dbReference>
<protein>
    <submittedName>
        <fullName evidence="6">Citrate lyase</fullName>
    </submittedName>
</protein>
<dbReference type="InterPro" id="IPR037171">
    <property type="entry name" value="NagB/RpiA_transferase-like"/>
</dbReference>
<keyword evidence="4" id="KW-0804">Transcription</keyword>
<dbReference type="GO" id="GO:0016829">
    <property type="term" value="F:lyase activity"/>
    <property type="evidence" value="ECO:0007669"/>
    <property type="project" value="UniProtKB-KW"/>
</dbReference>
<dbReference type="InterPro" id="IPR051054">
    <property type="entry name" value="SorC_transcr_regulators"/>
</dbReference>
<evidence type="ECO:0000256" key="2">
    <source>
        <dbReference type="ARBA" id="ARBA00023015"/>
    </source>
</evidence>
<proteinExistence type="inferred from homology"/>
<dbReference type="RefSeq" id="WP_065901576.1">
    <property type="nucleotide sequence ID" value="NZ_CP014912.1"/>
</dbReference>
<dbReference type="OrthoDB" id="58802at2"/>
<evidence type="ECO:0000256" key="4">
    <source>
        <dbReference type="ARBA" id="ARBA00023163"/>
    </source>
</evidence>
<dbReference type="InterPro" id="IPR036388">
    <property type="entry name" value="WH-like_DNA-bd_sf"/>
</dbReference>
<keyword evidence="6" id="KW-0456">Lyase</keyword>
<reference evidence="6 7" key="1">
    <citation type="submission" date="2016-03" db="EMBL/GenBank/DDBJ databases">
        <title>Pediococcus and Lactobacillus from brewery environment - whole genome sequencing and assembly.</title>
        <authorList>
            <person name="Behr J."/>
            <person name="Geissler A.J."/>
            <person name="Vogel R.F."/>
        </authorList>
    </citation>
    <scope>NUCLEOTIDE SEQUENCE [LARGE SCALE GENOMIC DNA]</scope>
    <source>
        <strain evidence="6 7">TMW 1.1995</strain>
    </source>
</reference>
<dbReference type="Gene3D" id="1.10.10.10">
    <property type="entry name" value="Winged helix-like DNA-binding domain superfamily/Winged helix DNA-binding domain"/>
    <property type="match status" value="1"/>
</dbReference>
<dbReference type="Proteomes" id="UP000093267">
    <property type="component" value="Chromosome"/>
</dbReference>
<evidence type="ECO:0000259" key="5">
    <source>
        <dbReference type="Pfam" id="PF04198"/>
    </source>
</evidence>
<organism evidence="6 7">
    <name type="scientific">Secundilactobacillus paracollinoides</name>
    <dbReference type="NCBI Taxonomy" id="240427"/>
    <lineage>
        <taxon>Bacteria</taxon>
        <taxon>Bacillati</taxon>
        <taxon>Bacillota</taxon>
        <taxon>Bacilli</taxon>
        <taxon>Lactobacillales</taxon>
        <taxon>Lactobacillaceae</taxon>
        <taxon>Secundilactobacillus</taxon>
    </lineage>
</organism>